<name>A0A813KHV7_POLGL</name>
<organism evidence="2 3">
    <name type="scientific">Polarella glacialis</name>
    <name type="common">Dinoflagellate</name>
    <dbReference type="NCBI Taxonomy" id="89957"/>
    <lineage>
        <taxon>Eukaryota</taxon>
        <taxon>Sar</taxon>
        <taxon>Alveolata</taxon>
        <taxon>Dinophyceae</taxon>
        <taxon>Suessiales</taxon>
        <taxon>Suessiaceae</taxon>
        <taxon>Polarella</taxon>
    </lineage>
</organism>
<evidence type="ECO:0000313" key="3">
    <source>
        <dbReference type="Proteomes" id="UP000626109"/>
    </source>
</evidence>
<feature type="region of interest" description="Disordered" evidence="1">
    <location>
        <begin position="1"/>
        <end position="21"/>
    </location>
</feature>
<reference evidence="2" key="1">
    <citation type="submission" date="2021-02" db="EMBL/GenBank/DDBJ databases">
        <authorList>
            <person name="Dougan E. K."/>
            <person name="Rhodes N."/>
            <person name="Thang M."/>
            <person name="Chan C."/>
        </authorList>
    </citation>
    <scope>NUCLEOTIDE SEQUENCE</scope>
</reference>
<evidence type="ECO:0000313" key="2">
    <source>
        <dbReference type="EMBL" id="CAE8704433.1"/>
    </source>
</evidence>
<dbReference type="Proteomes" id="UP000626109">
    <property type="component" value="Unassembled WGS sequence"/>
</dbReference>
<dbReference type="EMBL" id="CAJNNW010030779">
    <property type="protein sequence ID" value="CAE8704433.1"/>
    <property type="molecule type" value="Genomic_DNA"/>
</dbReference>
<comment type="caution">
    <text evidence="2">The sequence shown here is derived from an EMBL/GenBank/DDBJ whole genome shotgun (WGS) entry which is preliminary data.</text>
</comment>
<protein>
    <submittedName>
        <fullName evidence="2">Uncharacterized protein</fullName>
    </submittedName>
</protein>
<sequence>MDVELPQTKTNPRKRRGASEVDSTAIRDGFKLLLQTSAQVRTIKAAVVATVLFPTDHPIIVVAKACGARFSQECKARAGAKSVVPPHITLFAAIVKSVSQDKKASEALVTACHKLLEKPENVPKVVAVCKISKTFDKNKTRLEVAVFPSSFQFLRECVDLWVTEGAVEPLGPGPRSHLERALAEFLNEN</sequence>
<proteinExistence type="predicted"/>
<accession>A0A813KHV7</accession>
<dbReference type="AlphaFoldDB" id="A0A813KHV7"/>
<evidence type="ECO:0000256" key="1">
    <source>
        <dbReference type="SAM" id="MobiDB-lite"/>
    </source>
</evidence>
<gene>
    <name evidence="2" type="ORF">PGLA2088_LOCUS33164</name>
</gene>